<evidence type="ECO:0000313" key="2">
    <source>
        <dbReference type="Proteomes" id="UP000664344"/>
    </source>
</evidence>
<dbReference type="RefSeq" id="WP_206558298.1">
    <property type="nucleotide sequence ID" value="NZ_JAFKDB010000020.1"/>
</dbReference>
<keyword evidence="2" id="KW-1185">Reference proteome</keyword>
<evidence type="ECO:0000313" key="1">
    <source>
        <dbReference type="EMBL" id="MBN7771585.1"/>
    </source>
</evidence>
<dbReference type="EMBL" id="JAFKDB010000020">
    <property type="protein sequence ID" value="MBN7771585.1"/>
    <property type="molecule type" value="Genomic_DNA"/>
</dbReference>
<reference evidence="1 2" key="1">
    <citation type="submission" date="2021-02" db="EMBL/GenBank/DDBJ databases">
        <title>PHA producing bacteria isolated from coastal sediment in Guangdong, Shenzhen.</title>
        <authorList>
            <person name="Zheng W."/>
            <person name="Yu S."/>
            <person name="Huang Y."/>
        </authorList>
    </citation>
    <scope>NUCLEOTIDE SEQUENCE [LARGE SCALE GENOMIC DNA]</scope>
    <source>
        <strain evidence="1 2">TN21-5</strain>
    </source>
</reference>
<dbReference type="InterPro" id="IPR007922">
    <property type="entry name" value="DciA-like"/>
</dbReference>
<organism evidence="1 2">
    <name type="scientific">Marinobacter daepoensis</name>
    <dbReference type="NCBI Taxonomy" id="262077"/>
    <lineage>
        <taxon>Bacteria</taxon>
        <taxon>Pseudomonadati</taxon>
        <taxon>Pseudomonadota</taxon>
        <taxon>Gammaproteobacteria</taxon>
        <taxon>Pseudomonadales</taxon>
        <taxon>Marinobacteraceae</taxon>
        <taxon>Marinobacter</taxon>
    </lineage>
</organism>
<comment type="caution">
    <text evidence="1">The sequence shown here is derived from an EMBL/GenBank/DDBJ whole genome shotgun (WGS) entry which is preliminary data.</text>
</comment>
<accession>A0ABS3BIC4</accession>
<protein>
    <submittedName>
        <fullName evidence="1">DUF721 domain-containing protein</fullName>
    </submittedName>
</protein>
<dbReference type="Pfam" id="PF05258">
    <property type="entry name" value="DciA"/>
    <property type="match status" value="1"/>
</dbReference>
<name>A0ABS3BIC4_9GAMM</name>
<gene>
    <name evidence="1" type="ORF">JYP53_16885</name>
</gene>
<dbReference type="Proteomes" id="UP000664344">
    <property type="component" value="Unassembled WGS sequence"/>
</dbReference>
<sequence>MTSKNDQKMIFNKQASGVNNTLRELMSKAELHLQAEHQVMAAIPDDLAGGTRFVSCRDGELVLSTDNASKATRLRFRQHEIMSALRENELFRYVWKVKIKVIPPRFNTPNRPEKAPLSKENARLLKEEAGHTKDKALREVLEKLASHVRD</sequence>
<proteinExistence type="predicted"/>